<evidence type="ECO:0000256" key="3">
    <source>
        <dbReference type="ARBA" id="ARBA00023163"/>
    </source>
</evidence>
<feature type="domain" description="HTH marR-type" evidence="4">
    <location>
        <begin position="25"/>
        <end position="160"/>
    </location>
</feature>
<evidence type="ECO:0000256" key="1">
    <source>
        <dbReference type="ARBA" id="ARBA00023015"/>
    </source>
</evidence>
<keyword evidence="6" id="KW-1185">Reference proteome</keyword>
<reference evidence="5" key="1">
    <citation type="submission" date="2020-08" db="EMBL/GenBank/DDBJ databases">
        <title>Sequencing the genomes of 1000 actinobacteria strains.</title>
        <authorList>
            <person name="Klenk H.-P."/>
        </authorList>
    </citation>
    <scope>NUCLEOTIDE SEQUENCE</scope>
    <source>
        <strain evidence="5">DSM 10695</strain>
    </source>
</reference>
<dbReference type="PRINTS" id="PR00598">
    <property type="entry name" value="HTHMARR"/>
</dbReference>
<evidence type="ECO:0000313" key="5">
    <source>
        <dbReference type="EMBL" id="MBB6334182.1"/>
    </source>
</evidence>
<keyword evidence="3" id="KW-0804">Transcription</keyword>
<dbReference type="Pfam" id="PF12802">
    <property type="entry name" value="MarR_2"/>
    <property type="match status" value="1"/>
</dbReference>
<dbReference type="PANTHER" id="PTHR33164">
    <property type="entry name" value="TRANSCRIPTIONAL REGULATOR, MARR FAMILY"/>
    <property type="match status" value="1"/>
</dbReference>
<dbReference type="SMART" id="SM00347">
    <property type="entry name" value="HTH_MARR"/>
    <property type="match status" value="1"/>
</dbReference>
<gene>
    <name evidence="5" type="ORF">HD592_000747</name>
</gene>
<dbReference type="InterPro" id="IPR036390">
    <property type="entry name" value="WH_DNA-bd_sf"/>
</dbReference>
<dbReference type="PANTHER" id="PTHR33164:SF104">
    <property type="entry name" value="TRANSCRIPTIONAL REGULATORY PROTEIN"/>
    <property type="match status" value="1"/>
</dbReference>
<sequence length="176" mass="19215">MRFVDEVAGIVAAWSKERPDLDSSPMLVLSRVSRLARRLDLERRKAFADHGLEPWEFDVLSSLRRAGSASGLTPGALMAELLVSSGTMTNRIDRLESKGLVSRSPSPQDRRVVLVTLTEPGRTRVDGALASLLACEEAILAPLDEEARDRLADLLTPLLLPFEAPVCEKGRGRAAE</sequence>
<dbReference type="PROSITE" id="PS50995">
    <property type="entry name" value="HTH_MARR_2"/>
    <property type="match status" value="1"/>
</dbReference>
<name>A0A923E4E2_9ACTO</name>
<dbReference type="InterPro" id="IPR036388">
    <property type="entry name" value="WH-like_DNA-bd_sf"/>
</dbReference>
<dbReference type="InterPro" id="IPR039422">
    <property type="entry name" value="MarR/SlyA-like"/>
</dbReference>
<dbReference type="InterPro" id="IPR023187">
    <property type="entry name" value="Tscrpt_reg_MarR-type_CS"/>
</dbReference>
<dbReference type="GO" id="GO:0003677">
    <property type="term" value="F:DNA binding"/>
    <property type="evidence" value="ECO:0007669"/>
    <property type="project" value="UniProtKB-KW"/>
</dbReference>
<dbReference type="RefSeq" id="WP_303773667.1">
    <property type="nucleotide sequence ID" value="NZ_JACHMK010000001.1"/>
</dbReference>
<keyword evidence="1" id="KW-0805">Transcription regulation</keyword>
<dbReference type="Gene3D" id="1.10.10.10">
    <property type="entry name" value="Winged helix-like DNA-binding domain superfamily/Winged helix DNA-binding domain"/>
    <property type="match status" value="1"/>
</dbReference>
<dbReference type="GO" id="GO:0003700">
    <property type="term" value="F:DNA-binding transcription factor activity"/>
    <property type="evidence" value="ECO:0007669"/>
    <property type="project" value="InterPro"/>
</dbReference>
<keyword evidence="2 5" id="KW-0238">DNA-binding</keyword>
<comment type="caution">
    <text evidence="5">The sequence shown here is derived from an EMBL/GenBank/DDBJ whole genome shotgun (WGS) entry which is preliminary data.</text>
</comment>
<dbReference type="GO" id="GO:0006950">
    <property type="term" value="P:response to stress"/>
    <property type="evidence" value="ECO:0007669"/>
    <property type="project" value="TreeGrafter"/>
</dbReference>
<organism evidence="5 6">
    <name type="scientific">Schaalia hyovaginalis</name>
    <dbReference type="NCBI Taxonomy" id="29316"/>
    <lineage>
        <taxon>Bacteria</taxon>
        <taxon>Bacillati</taxon>
        <taxon>Actinomycetota</taxon>
        <taxon>Actinomycetes</taxon>
        <taxon>Actinomycetales</taxon>
        <taxon>Actinomycetaceae</taxon>
        <taxon>Schaalia</taxon>
    </lineage>
</organism>
<dbReference type="EMBL" id="JACHMK010000001">
    <property type="protein sequence ID" value="MBB6334182.1"/>
    <property type="molecule type" value="Genomic_DNA"/>
</dbReference>
<proteinExistence type="predicted"/>
<dbReference type="SUPFAM" id="SSF46785">
    <property type="entry name" value="Winged helix' DNA-binding domain"/>
    <property type="match status" value="1"/>
</dbReference>
<accession>A0A923E4E2</accession>
<evidence type="ECO:0000313" key="6">
    <source>
        <dbReference type="Proteomes" id="UP000617426"/>
    </source>
</evidence>
<dbReference type="PROSITE" id="PS01117">
    <property type="entry name" value="HTH_MARR_1"/>
    <property type="match status" value="1"/>
</dbReference>
<dbReference type="Proteomes" id="UP000617426">
    <property type="component" value="Unassembled WGS sequence"/>
</dbReference>
<dbReference type="InterPro" id="IPR000835">
    <property type="entry name" value="HTH_MarR-typ"/>
</dbReference>
<evidence type="ECO:0000259" key="4">
    <source>
        <dbReference type="PROSITE" id="PS50995"/>
    </source>
</evidence>
<evidence type="ECO:0000256" key="2">
    <source>
        <dbReference type="ARBA" id="ARBA00023125"/>
    </source>
</evidence>
<dbReference type="AlphaFoldDB" id="A0A923E4E2"/>
<protein>
    <submittedName>
        <fullName evidence="5">DNA-binding MarR family transcriptional regulator</fullName>
    </submittedName>
</protein>